<feature type="signal peptide" evidence="1">
    <location>
        <begin position="1"/>
        <end position="18"/>
    </location>
</feature>
<sequence>MKFALIIFSTLLSTLAFADLAEMHQQKCETAEVKELMGENGSCRIVAAPKKFTASGTCTGTFMEMFPCKVTYIAEDSISALSITCGDPSNPVMSQEMRANSLGYNIAALIKDSEGKTIIQNDETEYKSIQSNALKVVLDNNTINIALTFQAGDINLTNVSCTK</sequence>
<accession>A0AAX4HR25</accession>
<name>A0AAX4HR25_9BACT</name>
<proteinExistence type="predicted"/>
<dbReference type="EMBL" id="CP139487">
    <property type="protein sequence ID" value="WPU65696.1"/>
    <property type="molecule type" value="Genomic_DNA"/>
</dbReference>
<protein>
    <submittedName>
        <fullName evidence="2">Uncharacterized protein</fullName>
    </submittedName>
</protein>
<organism evidence="2 3">
    <name type="scientific">Peredibacter starrii</name>
    <dbReference type="NCBI Taxonomy" id="28202"/>
    <lineage>
        <taxon>Bacteria</taxon>
        <taxon>Pseudomonadati</taxon>
        <taxon>Bdellovibrionota</taxon>
        <taxon>Bacteriovoracia</taxon>
        <taxon>Bacteriovoracales</taxon>
        <taxon>Bacteriovoracaceae</taxon>
        <taxon>Peredibacter</taxon>
    </lineage>
</organism>
<dbReference type="AlphaFoldDB" id="A0AAX4HR25"/>
<dbReference type="RefSeq" id="WP_321396675.1">
    <property type="nucleotide sequence ID" value="NZ_CP139487.1"/>
</dbReference>
<gene>
    <name evidence="2" type="ORF">SOO65_02955</name>
</gene>
<feature type="chain" id="PRO_5043545214" evidence="1">
    <location>
        <begin position="19"/>
        <end position="163"/>
    </location>
</feature>
<evidence type="ECO:0000313" key="3">
    <source>
        <dbReference type="Proteomes" id="UP001324634"/>
    </source>
</evidence>
<evidence type="ECO:0000313" key="2">
    <source>
        <dbReference type="EMBL" id="WPU65696.1"/>
    </source>
</evidence>
<evidence type="ECO:0000256" key="1">
    <source>
        <dbReference type="SAM" id="SignalP"/>
    </source>
</evidence>
<dbReference type="KEGG" id="psti:SOO65_02955"/>
<dbReference type="Proteomes" id="UP001324634">
    <property type="component" value="Chromosome"/>
</dbReference>
<keyword evidence="3" id="KW-1185">Reference proteome</keyword>
<reference evidence="2 3" key="1">
    <citation type="submission" date="2023-11" db="EMBL/GenBank/DDBJ databases">
        <title>Peredibacter starrii A3.12.</title>
        <authorList>
            <person name="Mitchell R.J."/>
        </authorList>
    </citation>
    <scope>NUCLEOTIDE SEQUENCE [LARGE SCALE GENOMIC DNA]</scope>
    <source>
        <strain evidence="2 3">A3.12</strain>
    </source>
</reference>
<keyword evidence="1" id="KW-0732">Signal</keyword>